<dbReference type="AlphaFoldDB" id="A0A7D7KYV5"/>
<feature type="transmembrane region" description="Helical" evidence="1">
    <location>
        <begin position="21"/>
        <end position="42"/>
    </location>
</feature>
<keyword evidence="1" id="KW-1133">Transmembrane helix</keyword>
<dbReference type="RefSeq" id="WP_055082327.1">
    <property type="nucleotide sequence ID" value="NZ_CP059343.1"/>
</dbReference>
<accession>A0A7D7KYV5</accession>
<gene>
    <name evidence="2" type="ORF">CIB50_0000234</name>
</gene>
<sequence length="321" mass="34271">MSHPVVHLVGFYLRSRIVRSIFLMCFLASLAVVAAFQTAAALRLDGAQQAEQYLGDVQYAAEIPTPPGSIQALHEEEDRLRAAVTDAGGTVASIGQVVSFLDLDGSSEQVTLWEGQRSQNPYPDRFSLTEGRWPDSDEEAVVQDTLVNSYRVGDRVSLFSGGIGFTVVGVLHDDFQRRGAVVLTAGGGWDRVVQYASSGSARYDVDEARTMVRWNGGDRTGAQAVAADRGVDASSQEMASTSFYSRENFLALPAPGLGTVPALIGVVPLTVVPRQWEDSGRCFSPASSAVPGSACGASVWTPAPALLPGGWPSWPRWVVPV</sequence>
<keyword evidence="3" id="KW-1185">Reference proteome</keyword>
<evidence type="ECO:0000313" key="2">
    <source>
        <dbReference type="EMBL" id="QMS55549.1"/>
    </source>
</evidence>
<proteinExistence type="predicted"/>
<organism evidence="2 3">
    <name type="scientific">Kocuria varians</name>
    <name type="common">Micrococcus varians</name>
    <dbReference type="NCBI Taxonomy" id="1272"/>
    <lineage>
        <taxon>Bacteria</taxon>
        <taxon>Bacillati</taxon>
        <taxon>Actinomycetota</taxon>
        <taxon>Actinomycetes</taxon>
        <taxon>Micrococcales</taxon>
        <taxon>Micrococcaceae</taxon>
        <taxon>Kocuria</taxon>
    </lineage>
</organism>
<reference evidence="3" key="1">
    <citation type="submission" date="2017-08" db="EMBL/GenBank/DDBJ databases">
        <title>Draft Genome Sequence of Kocuria varians 80.</title>
        <authorList>
            <person name="Minaev M."/>
            <person name="Kurbakov K.A."/>
            <person name="Solodovnikova G.I."/>
            <person name="Kuznetsova O.A."/>
            <person name="Lisitsyn A.B."/>
        </authorList>
    </citation>
    <scope>NUCLEOTIDE SEQUENCE [LARGE SCALE GENOMIC DNA]</scope>
    <source>
        <strain evidence="3">80</strain>
    </source>
</reference>
<evidence type="ECO:0000313" key="3">
    <source>
        <dbReference type="Proteomes" id="UP000216825"/>
    </source>
</evidence>
<keyword evidence="1" id="KW-0812">Transmembrane</keyword>
<dbReference type="KEGG" id="kvr:CIB50_0000234"/>
<dbReference type="Proteomes" id="UP000216825">
    <property type="component" value="Chromosome"/>
</dbReference>
<evidence type="ECO:0000256" key="1">
    <source>
        <dbReference type="SAM" id="Phobius"/>
    </source>
</evidence>
<protein>
    <submittedName>
        <fullName evidence="2">Uncharacterized protein</fullName>
    </submittedName>
</protein>
<name>A0A7D7KYV5_KOCVA</name>
<keyword evidence="1" id="KW-0472">Membrane</keyword>
<dbReference type="EMBL" id="CP059343">
    <property type="protein sequence ID" value="QMS55549.1"/>
    <property type="molecule type" value="Genomic_DNA"/>
</dbReference>
<reference evidence="2 3" key="2">
    <citation type="submission" date="2020-07" db="EMBL/GenBank/DDBJ databases">
        <title>Genome of starter culture bacteria Kocuria salsicia reveals its technological properties and safety for usage in meat industry.</title>
        <authorList>
            <person name="Michael M."/>
            <person name="Konstantin K."/>
            <person name="Evgenii K."/>
            <person name="Galina S."/>
            <person name="Oksana K."/>
            <person name="Andrei L."/>
        </authorList>
    </citation>
    <scope>NUCLEOTIDE SEQUENCE [LARGE SCALE GENOMIC DNA]</scope>
    <source>
        <strain evidence="2 3">80</strain>
    </source>
</reference>